<proteinExistence type="predicted"/>
<protein>
    <submittedName>
        <fullName evidence="1">Uncharacterized protein</fullName>
    </submittedName>
</protein>
<dbReference type="AlphaFoldDB" id="A0A7C9AHG3"/>
<dbReference type="EMBL" id="GISG01233659">
    <property type="protein sequence ID" value="MBA4666917.1"/>
    <property type="molecule type" value="Transcribed_RNA"/>
</dbReference>
<sequence>MPLGPVLPAIQPFLDPPLPLSCPRFQPPSIIQFNSQHPPMELHSIKLHSLHGRLLRRRLIIDNKPIPQIPFQIIVPFYQNHIFNRPKLPEELRKFRFLHPQWQIANKNLSHLSKFHFFGTFIFITRQILCNNFIRWRGWRRRWRRRGRGDFACEAELRCEVGRIDRYILGCIEEVFERIWRDFAGRRGRRIGGFGGGGFKDFRAAEMGRELRRGGR</sequence>
<reference evidence="1" key="1">
    <citation type="journal article" date="2013" name="J. Plant Res.">
        <title>Effect of fungi and light on seed germination of three Opuntia species from semiarid lands of central Mexico.</title>
        <authorList>
            <person name="Delgado-Sanchez P."/>
            <person name="Jimenez-Bremont J.F."/>
            <person name="Guerrero-Gonzalez Mde L."/>
            <person name="Flores J."/>
        </authorList>
    </citation>
    <scope>NUCLEOTIDE SEQUENCE</scope>
    <source>
        <tissue evidence="1">Cladode</tissue>
    </source>
</reference>
<accession>A0A7C9AHG3</accession>
<reference evidence="1" key="2">
    <citation type="submission" date="2020-07" db="EMBL/GenBank/DDBJ databases">
        <authorList>
            <person name="Vera ALvarez R."/>
            <person name="Arias-Moreno D.M."/>
            <person name="Jimenez-Jacinto V."/>
            <person name="Jimenez-Bremont J.F."/>
            <person name="Swaminathan K."/>
            <person name="Moose S.P."/>
            <person name="Guerrero-Gonzalez M.L."/>
            <person name="Marino-Ramirez L."/>
            <person name="Landsman D."/>
            <person name="Rodriguez-Kessler M."/>
            <person name="Delgado-Sanchez P."/>
        </authorList>
    </citation>
    <scope>NUCLEOTIDE SEQUENCE</scope>
    <source>
        <tissue evidence="1">Cladode</tissue>
    </source>
</reference>
<name>A0A7C9AHG3_OPUST</name>
<evidence type="ECO:0000313" key="1">
    <source>
        <dbReference type="EMBL" id="MBA4666917.1"/>
    </source>
</evidence>
<organism evidence="1">
    <name type="scientific">Opuntia streptacantha</name>
    <name type="common">Prickly pear cactus</name>
    <name type="synonym">Opuntia cardona</name>
    <dbReference type="NCBI Taxonomy" id="393608"/>
    <lineage>
        <taxon>Eukaryota</taxon>
        <taxon>Viridiplantae</taxon>
        <taxon>Streptophyta</taxon>
        <taxon>Embryophyta</taxon>
        <taxon>Tracheophyta</taxon>
        <taxon>Spermatophyta</taxon>
        <taxon>Magnoliopsida</taxon>
        <taxon>eudicotyledons</taxon>
        <taxon>Gunneridae</taxon>
        <taxon>Pentapetalae</taxon>
        <taxon>Caryophyllales</taxon>
        <taxon>Cactineae</taxon>
        <taxon>Cactaceae</taxon>
        <taxon>Opuntioideae</taxon>
        <taxon>Opuntia</taxon>
    </lineage>
</organism>